<evidence type="ECO:0000313" key="1">
    <source>
        <dbReference type="EMBL" id="KAI9904375.1"/>
    </source>
</evidence>
<sequence>MGLHIQEIDPEGDTLLTLRQPDAPFAVCEEKTMWPNYLPQYDSLVIEEIRELLGHTTLLDVAPTNGRHGRWHPVQKPTTRQQPPETDSEEEEDSEEESEEETDDEDEGRIIQMLVSSKHLMYASKYYQTMLAGNWAETKARNGYRYQIATSEWSYDAVLILMNILHGRTRDVPRKLDLETLAQVAALTDYYECSDAVDFFSKTWAENLEDPEPSAYGRKLLLRMSIAWVFGEGEVYHKLAKIVLRSIRGPMHQLDLPGLPQTGDLIEERRQELIGHVLDKLHDLVFLLVRAENRCTYPCSARLIGYLLKGMQAAGLWEPGPEPPFYGYSLVALMGTIRAFREPSDDNCTDKPPGSNGQRNCKCKLRHNIAPIIGYMEKEIDKLKIPLRE</sequence>
<organism evidence="1 2">
    <name type="scientific">Trichothecium roseum</name>
    <dbReference type="NCBI Taxonomy" id="47278"/>
    <lineage>
        <taxon>Eukaryota</taxon>
        <taxon>Fungi</taxon>
        <taxon>Dikarya</taxon>
        <taxon>Ascomycota</taxon>
        <taxon>Pezizomycotina</taxon>
        <taxon>Sordariomycetes</taxon>
        <taxon>Hypocreomycetidae</taxon>
        <taxon>Hypocreales</taxon>
        <taxon>Hypocreales incertae sedis</taxon>
        <taxon>Trichothecium</taxon>
    </lineage>
</organism>
<dbReference type="EMBL" id="CM047940">
    <property type="protein sequence ID" value="KAI9904375.1"/>
    <property type="molecule type" value="Genomic_DNA"/>
</dbReference>
<keyword evidence="2" id="KW-1185">Reference proteome</keyword>
<evidence type="ECO:0000313" key="2">
    <source>
        <dbReference type="Proteomes" id="UP001163324"/>
    </source>
</evidence>
<dbReference type="Proteomes" id="UP001163324">
    <property type="component" value="Chromosome 1"/>
</dbReference>
<protein>
    <submittedName>
        <fullName evidence="1">Uncharacterized protein</fullName>
    </submittedName>
</protein>
<comment type="caution">
    <text evidence="1">The sequence shown here is derived from an EMBL/GenBank/DDBJ whole genome shotgun (WGS) entry which is preliminary data.</text>
</comment>
<gene>
    <name evidence="1" type="ORF">N3K66_000904</name>
</gene>
<proteinExistence type="predicted"/>
<accession>A0ACC0VD80</accession>
<name>A0ACC0VD80_9HYPO</name>
<reference evidence="1" key="1">
    <citation type="submission" date="2022-10" db="EMBL/GenBank/DDBJ databases">
        <title>Complete Genome of Trichothecium roseum strain YXFP-22015, a Plant Pathogen Isolated from Citrus.</title>
        <authorList>
            <person name="Wang Y."/>
            <person name="Zhu L."/>
        </authorList>
    </citation>
    <scope>NUCLEOTIDE SEQUENCE</scope>
    <source>
        <strain evidence="1">YXFP-22015</strain>
    </source>
</reference>